<gene>
    <name evidence="10" type="ORF">G3I66_44465</name>
</gene>
<protein>
    <recommendedName>
        <fullName evidence="9">Pycsar effector protein domain-containing protein</fullName>
    </recommendedName>
</protein>
<organism evidence="10 11">
    <name type="scientific">Streptomyces rubrogriseus</name>
    <dbReference type="NCBI Taxonomy" id="194673"/>
    <lineage>
        <taxon>Bacteria</taxon>
        <taxon>Bacillati</taxon>
        <taxon>Actinomycetota</taxon>
        <taxon>Actinomycetes</taxon>
        <taxon>Kitasatosporales</taxon>
        <taxon>Streptomycetaceae</taxon>
        <taxon>Streptomyces</taxon>
        <taxon>Streptomyces violaceoruber group</taxon>
    </lineage>
</organism>
<dbReference type="Pfam" id="PF18967">
    <property type="entry name" value="PycTM"/>
    <property type="match status" value="1"/>
</dbReference>
<evidence type="ECO:0000313" key="11">
    <source>
        <dbReference type="Proteomes" id="UP000475666"/>
    </source>
</evidence>
<keyword evidence="6" id="KW-0051">Antiviral defense</keyword>
<dbReference type="GO" id="GO:0051607">
    <property type="term" value="P:defense response to virus"/>
    <property type="evidence" value="ECO:0007669"/>
    <property type="project" value="UniProtKB-KW"/>
</dbReference>
<name>A0A6G3TUC8_9ACTN</name>
<evidence type="ECO:0000256" key="3">
    <source>
        <dbReference type="ARBA" id="ARBA00022692"/>
    </source>
</evidence>
<keyword evidence="4" id="KW-0547">Nucleotide-binding</keyword>
<keyword evidence="5 8" id="KW-1133">Transmembrane helix</keyword>
<dbReference type="EMBL" id="JAAGMQ010001316">
    <property type="protein sequence ID" value="NEC40136.1"/>
    <property type="molecule type" value="Genomic_DNA"/>
</dbReference>
<keyword evidence="2" id="KW-1003">Cell membrane</keyword>
<evidence type="ECO:0000256" key="1">
    <source>
        <dbReference type="ARBA" id="ARBA00004236"/>
    </source>
</evidence>
<feature type="domain" description="Pycsar effector protein" evidence="9">
    <location>
        <begin position="21"/>
        <end position="157"/>
    </location>
</feature>
<reference evidence="10 11" key="1">
    <citation type="submission" date="2020-01" db="EMBL/GenBank/DDBJ databases">
        <title>Insect and environment-associated Actinomycetes.</title>
        <authorList>
            <person name="Currrie C."/>
            <person name="Chevrette M."/>
            <person name="Carlson C."/>
            <person name="Stubbendieck R."/>
            <person name="Wendt-Pienkowski E."/>
        </authorList>
    </citation>
    <scope>NUCLEOTIDE SEQUENCE [LARGE SCALE GENOMIC DNA]</scope>
    <source>
        <strain evidence="10 11">SID7739</strain>
    </source>
</reference>
<keyword evidence="3 8" id="KW-0812">Transmembrane</keyword>
<evidence type="ECO:0000256" key="7">
    <source>
        <dbReference type="ARBA" id="ARBA00023136"/>
    </source>
</evidence>
<dbReference type="InterPro" id="IPR043760">
    <property type="entry name" value="PycTM_dom"/>
</dbReference>
<feature type="transmembrane region" description="Helical" evidence="8">
    <location>
        <begin position="64"/>
        <end position="87"/>
    </location>
</feature>
<keyword evidence="7 8" id="KW-0472">Membrane</keyword>
<proteinExistence type="predicted"/>
<evidence type="ECO:0000256" key="8">
    <source>
        <dbReference type="SAM" id="Phobius"/>
    </source>
</evidence>
<accession>A0A6G3TUC8</accession>
<sequence>MILEGDPLVPKEELDIDARLDAAGAAVLAEISRTDAKSGVLLTAFSLPLAALVAAVPGKPLPGLSAVLIGVGTVGLVAAMLVVLLVVRPRLGGHARGSFLYWSLCSTEELLADLQAPADRAAHVVHLSQIARRKYRGLRLASDITAASLVALAAALLSALI</sequence>
<feature type="transmembrane region" description="Helical" evidence="8">
    <location>
        <begin position="140"/>
        <end position="160"/>
    </location>
</feature>
<evidence type="ECO:0000256" key="2">
    <source>
        <dbReference type="ARBA" id="ARBA00022475"/>
    </source>
</evidence>
<comment type="caution">
    <text evidence="10">The sequence shown here is derived from an EMBL/GenBank/DDBJ whole genome shotgun (WGS) entry which is preliminary data.</text>
</comment>
<dbReference type="GO" id="GO:0005886">
    <property type="term" value="C:plasma membrane"/>
    <property type="evidence" value="ECO:0007669"/>
    <property type="project" value="UniProtKB-SubCell"/>
</dbReference>
<evidence type="ECO:0000256" key="6">
    <source>
        <dbReference type="ARBA" id="ARBA00023118"/>
    </source>
</evidence>
<evidence type="ECO:0000259" key="9">
    <source>
        <dbReference type="Pfam" id="PF18967"/>
    </source>
</evidence>
<dbReference type="AlphaFoldDB" id="A0A6G3TUC8"/>
<comment type="subcellular location">
    <subcellularLocation>
        <location evidence="1">Cell membrane</location>
    </subcellularLocation>
</comment>
<evidence type="ECO:0000256" key="5">
    <source>
        <dbReference type="ARBA" id="ARBA00022989"/>
    </source>
</evidence>
<dbReference type="Proteomes" id="UP000475666">
    <property type="component" value="Unassembled WGS sequence"/>
</dbReference>
<feature type="transmembrane region" description="Helical" evidence="8">
    <location>
        <begin position="40"/>
        <end position="58"/>
    </location>
</feature>
<evidence type="ECO:0000256" key="4">
    <source>
        <dbReference type="ARBA" id="ARBA00022741"/>
    </source>
</evidence>
<evidence type="ECO:0000313" key="10">
    <source>
        <dbReference type="EMBL" id="NEC40136.1"/>
    </source>
</evidence>
<dbReference type="GO" id="GO:0000166">
    <property type="term" value="F:nucleotide binding"/>
    <property type="evidence" value="ECO:0007669"/>
    <property type="project" value="UniProtKB-KW"/>
</dbReference>